<evidence type="ECO:0000259" key="4">
    <source>
        <dbReference type="Pfam" id="PF02872"/>
    </source>
</evidence>
<accession>A0A3N6P8W1</accession>
<evidence type="ECO:0000259" key="3">
    <source>
        <dbReference type="Pfam" id="PF00149"/>
    </source>
</evidence>
<dbReference type="InterPro" id="IPR006146">
    <property type="entry name" value="5'-Nucleotdase_CS"/>
</dbReference>
<dbReference type="GO" id="GO:0030288">
    <property type="term" value="C:outer membrane-bounded periplasmic space"/>
    <property type="evidence" value="ECO:0007669"/>
    <property type="project" value="TreeGrafter"/>
</dbReference>
<keyword evidence="2" id="KW-0547">Nucleotide-binding</keyword>
<keyword evidence="6" id="KW-1185">Reference proteome</keyword>
<dbReference type="GO" id="GO:0000166">
    <property type="term" value="F:nucleotide binding"/>
    <property type="evidence" value="ECO:0007669"/>
    <property type="project" value="UniProtKB-KW"/>
</dbReference>
<dbReference type="PROSITE" id="PS00786">
    <property type="entry name" value="5_NUCLEOTIDASE_2"/>
    <property type="match status" value="1"/>
</dbReference>
<dbReference type="GO" id="GO:0046872">
    <property type="term" value="F:metal ion binding"/>
    <property type="evidence" value="ECO:0007669"/>
    <property type="project" value="InterPro"/>
</dbReference>
<dbReference type="PANTHER" id="PTHR11575:SF6">
    <property type="entry name" value="2',3'-CYCLIC-NUCLEOTIDE 2'-PHOSPHODIESTERASE_3'-NUCLEOTIDASE"/>
    <property type="match status" value="1"/>
</dbReference>
<dbReference type="GO" id="GO:0009166">
    <property type="term" value="P:nucleotide catabolic process"/>
    <property type="evidence" value="ECO:0007669"/>
    <property type="project" value="InterPro"/>
</dbReference>
<dbReference type="InterPro" id="IPR006179">
    <property type="entry name" value="5_nucleotidase/apyrase"/>
</dbReference>
<comment type="caution">
    <text evidence="5">The sequence shown here is derived from an EMBL/GenBank/DDBJ whole genome shotgun (WGS) entry which is preliminary data.</text>
</comment>
<proteinExistence type="inferred from homology"/>
<reference evidence="5 6" key="1">
    <citation type="journal article" date="2018" name="ACS Chem. Biol.">
        <title>Ketoreductase domain dysfunction expands chemodiversity: malyngamide biosynthesis in the cyanobacterium Okeania hirsuta.</title>
        <authorList>
            <person name="Moss N.A."/>
            <person name="Leao T."/>
            <person name="Rankin M."/>
            <person name="McCullough T.M."/>
            <person name="Qu P."/>
            <person name="Korobeynikov A."/>
            <person name="Smith J.L."/>
            <person name="Gerwick L."/>
            <person name="Gerwick W.H."/>
        </authorList>
    </citation>
    <scope>NUCLEOTIDE SEQUENCE [LARGE SCALE GENOMIC DNA]</scope>
    <source>
        <strain evidence="5 6">PAB10Feb10-1</strain>
    </source>
</reference>
<dbReference type="GO" id="GO:0016788">
    <property type="term" value="F:hydrolase activity, acting on ester bonds"/>
    <property type="evidence" value="ECO:0007669"/>
    <property type="project" value="InterPro"/>
</dbReference>
<organism evidence="5 6">
    <name type="scientific">Okeania hirsuta</name>
    <dbReference type="NCBI Taxonomy" id="1458930"/>
    <lineage>
        <taxon>Bacteria</taxon>
        <taxon>Bacillati</taxon>
        <taxon>Cyanobacteriota</taxon>
        <taxon>Cyanophyceae</taxon>
        <taxon>Oscillatoriophycideae</taxon>
        <taxon>Oscillatoriales</taxon>
        <taxon>Microcoleaceae</taxon>
        <taxon>Okeania</taxon>
    </lineage>
</organism>
<keyword evidence="1" id="KW-0732">Signal</keyword>
<comment type="similarity">
    <text evidence="2">Belongs to the 5'-nucleotidase family.</text>
</comment>
<dbReference type="InterPro" id="IPR008334">
    <property type="entry name" value="5'-Nucleotdase_C"/>
</dbReference>
<dbReference type="SUPFAM" id="SSF56300">
    <property type="entry name" value="Metallo-dependent phosphatases"/>
    <property type="match status" value="1"/>
</dbReference>
<dbReference type="Gene3D" id="3.90.780.10">
    <property type="entry name" value="5'-Nucleotidase, C-terminal domain"/>
    <property type="match status" value="1"/>
</dbReference>
<dbReference type="AlphaFoldDB" id="A0A3N6P8W1"/>
<keyword evidence="2" id="KW-0378">Hydrolase</keyword>
<dbReference type="OrthoDB" id="9768561at2"/>
<dbReference type="InterPro" id="IPR004843">
    <property type="entry name" value="Calcineurin-like_PHP"/>
</dbReference>
<dbReference type="PANTHER" id="PTHR11575">
    <property type="entry name" value="5'-NUCLEOTIDASE-RELATED"/>
    <property type="match status" value="1"/>
</dbReference>
<protein>
    <submittedName>
        <fullName evidence="5">Bifunctional metallophosphatase/5'-nucleotidase</fullName>
    </submittedName>
</protein>
<evidence type="ECO:0000313" key="5">
    <source>
        <dbReference type="EMBL" id="RQH38022.1"/>
    </source>
</evidence>
<dbReference type="Pfam" id="PF00149">
    <property type="entry name" value="Metallophos"/>
    <property type="match status" value="1"/>
</dbReference>
<dbReference type="InterPro" id="IPR029052">
    <property type="entry name" value="Metallo-depent_PP-like"/>
</dbReference>
<dbReference type="EMBL" id="RCBY01000103">
    <property type="protein sequence ID" value="RQH38022.1"/>
    <property type="molecule type" value="Genomic_DNA"/>
</dbReference>
<dbReference type="Pfam" id="PF02872">
    <property type="entry name" value="5_nucleotid_C"/>
    <property type="match status" value="1"/>
</dbReference>
<sequence length="530" mass="59664">MPYDYYTNQPAEWGLAKVASLIAQERAKNPNLLLIDGGDTIQGTPLTYYYNRIDTEAVHPMAVTMNALKFDAATLGNHEFDYGTNVLSRWISQLNFPIVCANIQKSDGTPAFKPYIIKNVDGIKIGILGLITPATYNWVPSENIAGLTFENLINTAQKYIPQMRNDGADLITIVQHTGFSKVPKDKRLASAWLTDIQEWKETGSIPDSNLTLELAQQVKDIDIIMAGHSHHDVPKAIVNNVLIAEPSFWGKALSKYTLVLEYRGKKWEVITKNSTNLYVTAIEPEQKILQLYLPYHQQILRYINQPIGVAKTEFYGGIKARFNQSKLSILINQVQIQAAKAAGYPVNISLTSIFNNTGKIPPGKITRRDIYSIYNYDNYLLVLEINGDILRCALEKNAAYFKQVNIDDLPDYPEEVLVENSLGYNWDLYSGIDYIVDITQPVGKRITKLQLDGKDVEANQVLRVAMNSYRANGGGGYFMFKEGKIICQSVTEIRELIAEYIRNKSIIESDIISSGGLKLFPDLYQQYFGN</sequence>
<dbReference type="SUPFAM" id="SSF55816">
    <property type="entry name" value="5'-nucleotidase (syn. UDP-sugar hydrolase), C-terminal domain"/>
    <property type="match status" value="1"/>
</dbReference>
<feature type="domain" description="5'-Nucleotidase C-terminal" evidence="4">
    <location>
        <begin position="307"/>
        <end position="482"/>
    </location>
</feature>
<gene>
    <name evidence="5" type="ORF">D5R40_17900</name>
</gene>
<evidence type="ECO:0000313" key="6">
    <source>
        <dbReference type="Proteomes" id="UP000269154"/>
    </source>
</evidence>
<dbReference type="PRINTS" id="PR01607">
    <property type="entry name" value="APYRASEFAMLY"/>
</dbReference>
<dbReference type="Proteomes" id="UP000269154">
    <property type="component" value="Unassembled WGS sequence"/>
</dbReference>
<dbReference type="InterPro" id="IPR036907">
    <property type="entry name" value="5'-Nucleotdase_C_sf"/>
</dbReference>
<dbReference type="Gene3D" id="3.60.21.10">
    <property type="match status" value="1"/>
</dbReference>
<feature type="domain" description="Calcineurin-like phosphoesterase" evidence="3">
    <location>
        <begin position="14"/>
        <end position="231"/>
    </location>
</feature>
<evidence type="ECO:0000256" key="2">
    <source>
        <dbReference type="RuleBase" id="RU362119"/>
    </source>
</evidence>
<name>A0A3N6P8W1_9CYAN</name>
<evidence type="ECO:0000256" key="1">
    <source>
        <dbReference type="ARBA" id="ARBA00022729"/>
    </source>
</evidence>